<accession>A0A4V6NB10</accession>
<gene>
    <name evidence="2" type="ORF">EZJ19_05735</name>
</gene>
<organism evidence="2 3">
    <name type="scientific">Parasulfuritortus cantonensis</name>
    <dbReference type="NCBI Taxonomy" id="2528202"/>
    <lineage>
        <taxon>Bacteria</taxon>
        <taxon>Pseudomonadati</taxon>
        <taxon>Pseudomonadota</taxon>
        <taxon>Betaproteobacteria</taxon>
        <taxon>Nitrosomonadales</taxon>
        <taxon>Thiobacillaceae</taxon>
        <taxon>Parasulfuritortus</taxon>
    </lineage>
</organism>
<evidence type="ECO:0008006" key="4">
    <source>
        <dbReference type="Google" id="ProtNLM"/>
    </source>
</evidence>
<dbReference type="Proteomes" id="UP000295443">
    <property type="component" value="Unassembled WGS sequence"/>
</dbReference>
<evidence type="ECO:0000256" key="1">
    <source>
        <dbReference type="SAM" id="MobiDB-lite"/>
    </source>
</evidence>
<sequence>MDSVAFTGASHTAKALLLELGRQLNGRNNGHLQLTESWLIKRGWSRNTPARARAELIERGLIVQTRQGGRNIGASLYAVTWLSINNYVGLDIGPRNYHPGAWALMENLNLAEAVERPTPKPGKPGISAAITGRNT</sequence>
<dbReference type="OrthoDB" id="8910510at2"/>
<evidence type="ECO:0000313" key="2">
    <source>
        <dbReference type="EMBL" id="TCJ16092.1"/>
    </source>
</evidence>
<comment type="caution">
    <text evidence="2">The sequence shown here is derived from an EMBL/GenBank/DDBJ whole genome shotgun (WGS) entry which is preliminary data.</text>
</comment>
<protein>
    <recommendedName>
        <fullName evidence="4">Helix-turn-helix domain-containing protein</fullName>
    </recommendedName>
</protein>
<keyword evidence="3" id="KW-1185">Reference proteome</keyword>
<dbReference type="AlphaFoldDB" id="A0A4V6NB10"/>
<dbReference type="EMBL" id="SJZB01000020">
    <property type="protein sequence ID" value="TCJ16092.1"/>
    <property type="molecule type" value="Genomic_DNA"/>
</dbReference>
<feature type="region of interest" description="Disordered" evidence="1">
    <location>
        <begin position="115"/>
        <end position="135"/>
    </location>
</feature>
<evidence type="ECO:0000313" key="3">
    <source>
        <dbReference type="Proteomes" id="UP000295443"/>
    </source>
</evidence>
<reference evidence="2 3" key="1">
    <citation type="submission" date="2019-03" db="EMBL/GenBank/DDBJ databases">
        <title>Genome sequence of Thiobacillaceae bacterium LSR1, a sulfur-oxidizing bacterium isolated from freshwater sediment.</title>
        <authorList>
            <person name="Li S."/>
        </authorList>
    </citation>
    <scope>NUCLEOTIDE SEQUENCE [LARGE SCALE GENOMIC DNA]</scope>
    <source>
        <strain evidence="2 3">LSR1</strain>
    </source>
</reference>
<proteinExistence type="predicted"/>
<name>A0A4V6NB10_9PROT</name>
<dbReference type="RefSeq" id="WP_131445376.1">
    <property type="nucleotide sequence ID" value="NZ_SJZB01000020.1"/>
</dbReference>